<feature type="transmembrane region" description="Helical" evidence="6">
    <location>
        <begin position="258"/>
        <end position="281"/>
    </location>
</feature>
<sequence>MKSEYDHGETTPSVYRRVLSNPQFGLILAVTFVGMLEAALAPALPAIADALQISDGRVGLLITFFKVPSILVVPVAAIVADRYGRRVVLLPSLVLFGVVGTAMFFVETFVVLLAMATVMGIGAAAIFPITVTMLGDVYSGAANATAQGFRVAIVGIAAISIPALSGYLSGLSWNYPFALFALAFPVIVLVALFLHETIEPSASSDGVSRLTRQYSGAIRTELLNPDVRILVLGGFVRGFVRYGVLTFIPLFAVRVLDASLFEAGALLAVRGFAYVSVSPVAGSIVSRIGRKRALIVAMLVSTTALVAIPFTSSLLILSLAVFAYFAGDALFDPVMKDAVTTFGHDDYLAGVVNTLYVLKRTGQTVSPAVFGFVLTLFGYETLFVAAGALVLAYLVAFRTTFSADPRSR</sequence>
<dbReference type="PANTHER" id="PTHR43124:SF3">
    <property type="entry name" value="CHLORAMPHENICOL EFFLUX PUMP RV0191"/>
    <property type="match status" value="1"/>
</dbReference>
<dbReference type="InterPro" id="IPR020846">
    <property type="entry name" value="MFS_dom"/>
</dbReference>
<reference evidence="8 9" key="1">
    <citation type="submission" date="2019-08" db="EMBL/GenBank/DDBJ databases">
        <title>Archaea genome.</title>
        <authorList>
            <person name="Kajale S."/>
            <person name="Shouche Y."/>
            <person name="Deshpande N."/>
            <person name="Sharma A."/>
        </authorList>
    </citation>
    <scope>NUCLEOTIDE SEQUENCE [LARGE SCALE GENOMIC DNA]</scope>
    <source>
        <strain evidence="8 9">ESP3B_9</strain>
    </source>
</reference>
<dbReference type="InterPro" id="IPR005829">
    <property type="entry name" value="Sugar_transporter_CS"/>
</dbReference>
<feature type="transmembrane region" description="Helical" evidence="6">
    <location>
        <begin position="149"/>
        <end position="169"/>
    </location>
</feature>
<name>A0A5D5AM95_9EURY</name>
<feature type="transmembrane region" description="Helical" evidence="6">
    <location>
        <begin position="229"/>
        <end position="252"/>
    </location>
</feature>
<evidence type="ECO:0000313" key="8">
    <source>
        <dbReference type="EMBL" id="TYT61987.1"/>
    </source>
</evidence>
<organism evidence="8 9">
    <name type="scientific">Natrialba swarupiae</name>
    <dbReference type="NCBI Taxonomy" id="2448032"/>
    <lineage>
        <taxon>Archaea</taxon>
        <taxon>Methanobacteriati</taxon>
        <taxon>Methanobacteriota</taxon>
        <taxon>Stenosarchaea group</taxon>
        <taxon>Halobacteria</taxon>
        <taxon>Halobacteriales</taxon>
        <taxon>Natrialbaceae</taxon>
        <taxon>Natrialba</taxon>
    </lineage>
</organism>
<feature type="transmembrane region" description="Helical" evidence="6">
    <location>
        <begin position="175"/>
        <end position="194"/>
    </location>
</feature>
<proteinExistence type="predicted"/>
<keyword evidence="5 6" id="KW-0472">Membrane</keyword>
<evidence type="ECO:0000256" key="3">
    <source>
        <dbReference type="ARBA" id="ARBA00022692"/>
    </source>
</evidence>
<evidence type="ECO:0000259" key="7">
    <source>
        <dbReference type="PROSITE" id="PS50850"/>
    </source>
</evidence>
<dbReference type="PRINTS" id="PR01035">
    <property type="entry name" value="TCRTETA"/>
</dbReference>
<dbReference type="PROSITE" id="PS00216">
    <property type="entry name" value="SUGAR_TRANSPORT_1"/>
    <property type="match status" value="1"/>
</dbReference>
<keyword evidence="2" id="KW-1003">Cell membrane</keyword>
<dbReference type="SUPFAM" id="SSF103473">
    <property type="entry name" value="MFS general substrate transporter"/>
    <property type="match status" value="1"/>
</dbReference>
<dbReference type="EMBL" id="VTAW01000012">
    <property type="protein sequence ID" value="TYT61987.1"/>
    <property type="molecule type" value="Genomic_DNA"/>
</dbReference>
<dbReference type="Gene3D" id="1.20.1250.20">
    <property type="entry name" value="MFS general substrate transporter like domains"/>
    <property type="match status" value="2"/>
</dbReference>
<evidence type="ECO:0000313" key="9">
    <source>
        <dbReference type="Proteomes" id="UP000324104"/>
    </source>
</evidence>
<dbReference type="InterPro" id="IPR036259">
    <property type="entry name" value="MFS_trans_sf"/>
</dbReference>
<dbReference type="GO" id="GO:0022857">
    <property type="term" value="F:transmembrane transporter activity"/>
    <property type="evidence" value="ECO:0007669"/>
    <property type="project" value="InterPro"/>
</dbReference>
<accession>A0A5D5AM95</accession>
<dbReference type="InterPro" id="IPR050189">
    <property type="entry name" value="MFS_Efflux_Transporters"/>
</dbReference>
<keyword evidence="3 6" id="KW-0812">Transmembrane</keyword>
<comment type="subcellular location">
    <subcellularLocation>
        <location evidence="1">Cell membrane</location>
        <topology evidence="1">Multi-pass membrane protein</topology>
    </subcellularLocation>
</comment>
<evidence type="ECO:0000256" key="1">
    <source>
        <dbReference type="ARBA" id="ARBA00004651"/>
    </source>
</evidence>
<keyword evidence="9" id="KW-1185">Reference proteome</keyword>
<evidence type="ECO:0000256" key="5">
    <source>
        <dbReference type="ARBA" id="ARBA00023136"/>
    </source>
</evidence>
<dbReference type="AlphaFoldDB" id="A0A5D5AM95"/>
<gene>
    <name evidence="8" type="ORF">FYC77_10970</name>
</gene>
<dbReference type="InterPro" id="IPR001958">
    <property type="entry name" value="Tet-R_TetA/multi-R_MdtG-like"/>
</dbReference>
<dbReference type="PROSITE" id="PS50850">
    <property type="entry name" value="MFS"/>
    <property type="match status" value="1"/>
</dbReference>
<feature type="domain" description="Major facilitator superfamily (MFS) profile" evidence="7">
    <location>
        <begin position="18"/>
        <end position="404"/>
    </location>
</feature>
<dbReference type="PANTHER" id="PTHR43124">
    <property type="entry name" value="PURINE EFFLUX PUMP PBUE"/>
    <property type="match status" value="1"/>
</dbReference>
<feature type="transmembrane region" description="Helical" evidence="6">
    <location>
        <begin position="112"/>
        <end position="137"/>
    </location>
</feature>
<feature type="transmembrane region" description="Helical" evidence="6">
    <location>
        <begin position="60"/>
        <end position="80"/>
    </location>
</feature>
<evidence type="ECO:0000256" key="2">
    <source>
        <dbReference type="ARBA" id="ARBA00022475"/>
    </source>
</evidence>
<evidence type="ECO:0000256" key="6">
    <source>
        <dbReference type="SAM" id="Phobius"/>
    </source>
</evidence>
<dbReference type="InterPro" id="IPR011701">
    <property type="entry name" value="MFS"/>
</dbReference>
<feature type="transmembrane region" description="Helical" evidence="6">
    <location>
        <begin position="293"/>
        <end position="326"/>
    </location>
</feature>
<dbReference type="Pfam" id="PF07690">
    <property type="entry name" value="MFS_1"/>
    <property type="match status" value="1"/>
</dbReference>
<protein>
    <submittedName>
        <fullName evidence="8">MFS transporter</fullName>
    </submittedName>
</protein>
<feature type="transmembrane region" description="Helical" evidence="6">
    <location>
        <begin position="24"/>
        <end position="48"/>
    </location>
</feature>
<comment type="caution">
    <text evidence="8">The sequence shown here is derived from an EMBL/GenBank/DDBJ whole genome shotgun (WGS) entry which is preliminary data.</text>
</comment>
<evidence type="ECO:0000256" key="4">
    <source>
        <dbReference type="ARBA" id="ARBA00022989"/>
    </source>
</evidence>
<dbReference type="Proteomes" id="UP000324104">
    <property type="component" value="Unassembled WGS sequence"/>
</dbReference>
<dbReference type="RefSeq" id="WP_149081548.1">
    <property type="nucleotide sequence ID" value="NZ_VTAW01000012.1"/>
</dbReference>
<dbReference type="GO" id="GO:0005886">
    <property type="term" value="C:plasma membrane"/>
    <property type="evidence" value="ECO:0007669"/>
    <property type="project" value="UniProtKB-SubCell"/>
</dbReference>
<feature type="transmembrane region" description="Helical" evidence="6">
    <location>
        <begin position="87"/>
        <end position="106"/>
    </location>
</feature>
<feature type="transmembrane region" description="Helical" evidence="6">
    <location>
        <begin position="368"/>
        <end position="396"/>
    </location>
</feature>
<keyword evidence="4 6" id="KW-1133">Transmembrane helix</keyword>